<evidence type="ECO:0000313" key="2">
    <source>
        <dbReference type="Proteomes" id="UP000536179"/>
    </source>
</evidence>
<organism evidence="1 2">
    <name type="scientific">Aporhodopirellula rubra</name>
    <dbReference type="NCBI Taxonomy" id="980271"/>
    <lineage>
        <taxon>Bacteria</taxon>
        <taxon>Pseudomonadati</taxon>
        <taxon>Planctomycetota</taxon>
        <taxon>Planctomycetia</taxon>
        <taxon>Pirellulales</taxon>
        <taxon>Pirellulaceae</taxon>
        <taxon>Aporhodopirellula</taxon>
    </lineage>
</organism>
<accession>A0A7W5DY29</accession>
<dbReference type="AlphaFoldDB" id="A0A7W5DY29"/>
<keyword evidence="2" id="KW-1185">Reference proteome</keyword>
<name>A0A7W5DY29_9BACT</name>
<sequence>MAIGIDLLPSNHLSPIANSTGFPLVSWYQVENQAAEKCMSCTPLLSGMQKPARLFNSAHFIFLIRCITYPQRQCHVWRRYVRLRSTYWALNHHKKHLL</sequence>
<comment type="caution">
    <text evidence="1">The sequence shown here is derived from an EMBL/GenBank/DDBJ whole genome shotgun (WGS) entry which is preliminary data.</text>
</comment>
<protein>
    <submittedName>
        <fullName evidence="1">Uncharacterized protein</fullName>
    </submittedName>
</protein>
<proteinExistence type="predicted"/>
<gene>
    <name evidence="1" type="ORF">FHS27_002364</name>
</gene>
<evidence type="ECO:0000313" key="1">
    <source>
        <dbReference type="EMBL" id="MBB3206555.1"/>
    </source>
</evidence>
<reference evidence="1 2" key="1">
    <citation type="submission" date="2020-08" db="EMBL/GenBank/DDBJ databases">
        <title>Genomic Encyclopedia of Type Strains, Phase III (KMG-III): the genomes of soil and plant-associated and newly described type strains.</title>
        <authorList>
            <person name="Whitman W."/>
        </authorList>
    </citation>
    <scope>NUCLEOTIDE SEQUENCE [LARGE SCALE GENOMIC DNA]</scope>
    <source>
        <strain evidence="1 2">CECT 8075</strain>
    </source>
</reference>
<dbReference type="Proteomes" id="UP000536179">
    <property type="component" value="Unassembled WGS sequence"/>
</dbReference>
<dbReference type="EMBL" id="JACHXU010000006">
    <property type="protein sequence ID" value="MBB3206555.1"/>
    <property type="molecule type" value="Genomic_DNA"/>
</dbReference>